<dbReference type="InterPro" id="IPR022924">
    <property type="entry name" value="Cardiolipin_synthase"/>
</dbReference>
<evidence type="ECO:0000256" key="1">
    <source>
        <dbReference type="ARBA" id="ARBA00004236"/>
    </source>
</evidence>
<dbReference type="SUPFAM" id="SSF56024">
    <property type="entry name" value="Phospholipase D/nuclease"/>
    <property type="match status" value="2"/>
</dbReference>
<dbReference type="GO" id="GO:0005886">
    <property type="term" value="C:plasma membrane"/>
    <property type="evidence" value="ECO:0007669"/>
    <property type="project" value="UniProtKB-SubCell"/>
</dbReference>
<dbReference type="PANTHER" id="PTHR21248:SF22">
    <property type="entry name" value="PHOSPHOLIPASE D"/>
    <property type="match status" value="1"/>
</dbReference>
<keyword evidence="5" id="KW-0677">Repeat</keyword>
<reference evidence="10" key="1">
    <citation type="submission" date="2005-08" db="EMBL/GenBank/DDBJ databases">
        <title>Complete sequence of Dechloromonas aromatica RCB.</title>
        <authorList>
            <person name="Salinero K.K."/>
            <person name="Copeland A."/>
            <person name="Lucas S."/>
            <person name="Lapidus A."/>
            <person name="Barry K."/>
            <person name="Detter J.C."/>
            <person name="Glavina T."/>
            <person name="Hammon N."/>
            <person name="Israni S."/>
            <person name="Pitluck S."/>
            <person name="Di Bartolo G."/>
            <person name="Trong S."/>
            <person name="Schmutz J."/>
            <person name="Larimer F."/>
            <person name="Land M."/>
            <person name="Ivanova N."/>
            <person name="Richardson P."/>
        </authorList>
    </citation>
    <scope>NUCLEOTIDE SEQUENCE</scope>
    <source>
        <strain evidence="10">RCB</strain>
    </source>
</reference>
<evidence type="ECO:0000256" key="3">
    <source>
        <dbReference type="ARBA" id="ARBA00022679"/>
    </source>
</evidence>
<dbReference type="GO" id="GO:0032049">
    <property type="term" value="P:cardiolipin biosynthetic process"/>
    <property type="evidence" value="ECO:0007669"/>
    <property type="project" value="UniProtKB-UniRule"/>
</dbReference>
<keyword evidence="6" id="KW-1133">Transmembrane helix</keyword>
<dbReference type="AlphaFoldDB" id="Q47EA6"/>
<dbReference type="Pfam" id="PF13091">
    <property type="entry name" value="PLDc_2"/>
    <property type="match status" value="2"/>
</dbReference>
<evidence type="ECO:0000256" key="2">
    <source>
        <dbReference type="ARBA" id="ARBA00022475"/>
    </source>
</evidence>
<accession>Q47EA6</accession>
<dbReference type="HOGENOM" id="CLU_038053_0_2_4"/>
<evidence type="ECO:0000313" key="10">
    <source>
        <dbReference type="EMBL" id="AAZ46825.1"/>
    </source>
</evidence>
<dbReference type="EC" id="2.7.8.-" evidence="8"/>
<dbReference type="eggNOG" id="COG1502">
    <property type="taxonomic scope" value="Bacteria"/>
</dbReference>
<sequence>MVLLPSPDIDRMVKACSHLRLALTSAFLLFVAAGCAMLPDTDAIIARHSAQTARFESARGTISPEKSAAIVASLKSSAGDIDILDKQIALEQAIVGSPLIVGNKVILLQDGEATYAAMFAAIRAARDHINLESYIIEDDEIGRQFADLLLAQQQQGVQVNVIYDSFGGMNTPAAYFDRLRQGGINVVEFNPINPLIAKGQWLFNNRDHRKLLVVDGRIAFIGGINISNVYSSSPGSRRAKKALGSAIDWRDTDLQIEGPVAGELQKLFMDTWSKQQGKPLAGRNYFPELKAQGKDIVRAIGSTPDDPYSLIYLTLISAIGNAEREIHLTNAYFVPDPRLLKALSDAAGRGVDVNLILPSQTDSKIVFHAGRSHYSALLKVGVKIHERGGALLHSKTALIDGVWSCVGSTNLDWRSFLDNDEVNAVILGRDFGLQMKAMIARDLAASKAISAEDWANRSLLLRLQEWGASLLQRLL</sequence>
<dbReference type="InterPro" id="IPR025202">
    <property type="entry name" value="PLD-like_dom"/>
</dbReference>
<keyword evidence="7" id="KW-0472">Membrane</keyword>
<dbReference type="SMART" id="SM00155">
    <property type="entry name" value="PLDc"/>
    <property type="match status" value="2"/>
</dbReference>
<evidence type="ECO:0000259" key="9">
    <source>
        <dbReference type="PROSITE" id="PS50035"/>
    </source>
</evidence>
<comment type="subcellular location">
    <subcellularLocation>
        <location evidence="1">Cell membrane</location>
    </subcellularLocation>
</comment>
<dbReference type="InterPro" id="IPR001736">
    <property type="entry name" value="PLipase_D/transphosphatidylase"/>
</dbReference>
<evidence type="ECO:0000256" key="6">
    <source>
        <dbReference type="ARBA" id="ARBA00022989"/>
    </source>
</evidence>
<evidence type="ECO:0000256" key="5">
    <source>
        <dbReference type="ARBA" id="ARBA00022737"/>
    </source>
</evidence>
<dbReference type="PROSITE" id="PS50035">
    <property type="entry name" value="PLD"/>
    <property type="match status" value="2"/>
</dbReference>
<dbReference type="PANTHER" id="PTHR21248">
    <property type="entry name" value="CARDIOLIPIN SYNTHASE"/>
    <property type="match status" value="1"/>
</dbReference>
<dbReference type="KEGG" id="dar:Daro_2081"/>
<protein>
    <recommendedName>
        <fullName evidence="8">Cardiolipin synthase</fullName>
        <ecNumber evidence="8">2.7.8.-</ecNumber>
    </recommendedName>
</protein>
<organism evidence="10">
    <name type="scientific">Dechloromonas aromatica (strain RCB)</name>
    <dbReference type="NCBI Taxonomy" id="159087"/>
    <lineage>
        <taxon>Bacteria</taxon>
        <taxon>Pseudomonadati</taxon>
        <taxon>Pseudomonadota</taxon>
        <taxon>Betaproteobacteria</taxon>
        <taxon>Rhodocyclales</taxon>
        <taxon>Azonexaceae</taxon>
        <taxon>Dechloromonas</taxon>
    </lineage>
</organism>
<feature type="domain" description="PLD phosphodiesterase" evidence="9">
    <location>
        <begin position="203"/>
        <end position="230"/>
    </location>
</feature>
<dbReference type="NCBIfam" id="TIGR04265">
    <property type="entry name" value="bac_cardiolipin"/>
    <property type="match status" value="1"/>
</dbReference>
<name>Q47EA6_DECAR</name>
<evidence type="ECO:0000256" key="4">
    <source>
        <dbReference type="ARBA" id="ARBA00022692"/>
    </source>
</evidence>
<keyword evidence="3" id="KW-0808">Transferase</keyword>
<keyword evidence="4" id="KW-0812">Transmembrane</keyword>
<dbReference type="EMBL" id="CP000089">
    <property type="protein sequence ID" value="AAZ46825.1"/>
    <property type="molecule type" value="Genomic_DNA"/>
</dbReference>
<dbReference type="STRING" id="159087.Daro_2081"/>
<evidence type="ECO:0000256" key="7">
    <source>
        <dbReference type="ARBA" id="ARBA00023136"/>
    </source>
</evidence>
<keyword evidence="2" id="KW-1003">Cell membrane</keyword>
<gene>
    <name evidence="10" type="ordered locus">Daro_2081</name>
</gene>
<dbReference type="CDD" id="cd09159">
    <property type="entry name" value="PLDc_ybhO_like_2"/>
    <property type="match status" value="1"/>
</dbReference>
<evidence type="ECO:0000256" key="8">
    <source>
        <dbReference type="NCBIfam" id="TIGR04265"/>
    </source>
</evidence>
<proteinExistence type="predicted"/>
<dbReference type="GO" id="GO:0008808">
    <property type="term" value="F:cardiolipin synthase activity"/>
    <property type="evidence" value="ECO:0007669"/>
    <property type="project" value="UniProtKB-UniRule"/>
</dbReference>
<feature type="domain" description="PLD phosphodiesterase" evidence="9">
    <location>
        <begin position="388"/>
        <end position="415"/>
    </location>
</feature>
<dbReference type="Gene3D" id="3.30.870.10">
    <property type="entry name" value="Endonuclease Chain A"/>
    <property type="match status" value="2"/>
</dbReference>
<dbReference type="CDD" id="cd09110">
    <property type="entry name" value="PLDc_CLS_1"/>
    <property type="match status" value="1"/>
</dbReference>